<dbReference type="AlphaFoldDB" id="A0A926IG88"/>
<dbReference type="PANTHER" id="PTHR33376">
    <property type="match status" value="1"/>
</dbReference>
<sequence length="336" mass="37422">MKKRITFLLACLGMCVCLLCSCHPMQDPAVEETPVQTVQLSFQISSRVDDVLLEQAELFMERVQKLSEGTIRMELITAAPGSDALKQGEWDIALLYNIQMAQADSLFSMFGLPFIYDDWNHMSRALNCQQILEILQERLANKNIKPLAAIYNGNTSLVALEKDIRDVGDFKDRVLAVRADSEEKIKAFQALGAQVEPYPALSIVEMLNSGIVDAAEVSIDQTAGILAAPQDIHYINSQHTIKPLWLVVNAQTFEKLDSVQQAAIYEGIAGFLAQVDDARAQHESQLMLELQDQGIAIVDIEREELGTALYNSSAGAYTAPDYFDLRIYNIIQEYAL</sequence>
<dbReference type="RefSeq" id="WP_262394449.1">
    <property type="nucleotide sequence ID" value="NZ_JACRTD010000002.1"/>
</dbReference>
<feature type="chain" id="PRO_5037656553" evidence="2">
    <location>
        <begin position="30"/>
        <end position="336"/>
    </location>
</feature>
<keyword evidence="4" id="KW-1185">Reference proteome</keyword>
<keyword evidence="1 2" id="KW-0732">Signal</keyword>
<dbReference type="Pfam" id="PF03480">
    <property type="entry name" value="DctP"/>
    <property type="match status" value="1"/>
</dbReference>
<protein>
    <submittedName>
        <fullName evidence="3">TRAP transporter substrate-binding protein DctP</fullName>
    </submittedName>
</protein>
<dbReference type="SUPFAM" id="SSF53850">
    <property type="entry name" value="Periplasmic binding protein-like II"/>
    <property type="match status" value="1"/>
</dbReference>
<proteinExistence type="predicted"/>
<name>A0A926IG88_9FIRM</name>
<dbReference type="Gene3D" id="3.40.190.170">
    <property type="entry name" value="Bacterial extracellular solute-binding protein, family 7"/>
    <property type="match status" value="1"/>
</dbReference>
<dbReference type="PROSITE" id="PS51257">
    <property type="entry name" value="PROKAR_LIPOPROTEIN"/>
    <property type="match status" value="1"/>
</dbReference>
<organism evidence="3 4">
    <name type="scientific">Youxingia wuxianensis</name>
    <dbReference type="NCBI Taxonomy" id="2763678"/>
    <lineage>
        <taxon>Bacteria</taxon>
        <taxon>Bacillati</taxon>
        <taxon>Bacillota</taxon>
        <taxon>Clostridia</taxon>
        <taxon>Eubacteriales</taxon>
        <taxon>Oscillospiraceae</taxon>
        <taxon>Youxingia</taxon>
    </lineage>
</organism>
<feature type="signal peptide" evidence="2">
    <location>
        <begin position="1"/>
        <end position="29"/>
    </location>
</feature>
<dbReference type="PANTHER" id="PTHR33376:SF4">
    <property type="entry name" value="SIALIC ACID-BINDING PERIPLASMIC PROTEIN SIAP"/>
    <property type="match status" value="1"/>
</dbReference>
<dbReference type="GO" id="GO:0055085">
    <property type="term" value="P:transmembrane transport"/>
    <property type="evidence" value="ECO:0007669"/>
    <property type="project" value="InterPro"/>
</dbReference>
<evidence type="ECO:0000256" key="2">
    <source>
        <dbReference type="SAM" id="SignalP"/>
    </source>
</evidence>
<accession>A0A926IG88</accession>
<evidence type="ECO:0000313" key="4">
    <source>
        <dbReference type="Proteomes" id="UP000623678"/>
    </source>
</evidence>
<gene>
    <name evidence="3" type="primary">dctP</name>
    <name evidence="3" type="ORF">H8705_03425</name>
</gene>
<dbReference type="InterPro" id="IPR038404">
    <property type="entry name" value="TRAP_DctP_sf"/>
</dbReference>
<dbReference type="Proteomes" id="UP000623678">
    <property type="component" value="Unassembled WGS sequence"/>
</dbReference>
<dbReference type="NCBIfam" id="NF037995">
    <property type="entry name" value="TRAP_S1"/>
    <property type="match status" value="1"/>
</dbReference>
<dbReference type="InterPro" id="IPR018389">
    <property type="entry name" value="DctP_fam"/>
</dbReference>
<dbReference type="EMBL" id="JACRTD010000002">
    <property type="protein sequence ID" value="MBC8584624.1"/>
    <property type="molecule type" value="Genomic_DNA"/>
</dbReference>
<evidence type="ECO:0000256" key="1">
    <source>
        <dbReference type="ARBA" id="ARBA00022729"/>
    </source>
</evidence>
<reference evidence="3" key="1">
    <citation type="submission" date="2020-08" db="EMBL/GenBank/DDBJ databases">
        <title>Genome public.</title>
        <authorList>
            <person name="Liu C."/>
            <person name="Sun Q."/>
        </authorList>
    </citation>
    <scope>NUCLEOTIDE SEQUENCE</scope>
    <source>
        <strain evidence="3">NSJ-64</strain>
    </source>
</reference>
<comment type="caution">
    <text evidence="3">The sequence shown here is derived from an EMBL/GenBank/DDBJ whole genome shotgun (WGS) entry which is preliminary data.</text>
</comment>
<evidence type="ECO:0000313" key="3">
    <source>
        <dbReference type="EMBL" id="MBC8584624.1"/>
    </source>
</evidence>